<comment type="subcellular location">
    <subcellularLocation>
        <location evidence="1">Membrane</location>
        <topology evidence="1">Single-pass membrane protein</topology>
    </subcellularLocation>
</comment>
<evidence type="ECO:0000313" key="23">
    <source>
        <dbReference type="Proteomes" id="UP001206925"/>
    </source>
</evidence>
<keyword evidence="5" id="KW-0433">Leucine-rich repeat</keyword>
<evidence type="ECO:0000256" key="6">
    <source>
        <dbReference type="ARBA" id="ARBA00022679"/>
    </source>
</evidence>
<feature type="signal peptide" evidence="20">
    <location>
        <begin position="1"/>
        <end position="22"/>
    </location>
</feature>
<dbReference type="Gene3D" id="1.10.510.10">
    <property type="entry name" value="Transferase(Phosphotransferase) domain 1"/>
    <property type="match status" value="1"/>
</dbReference>
<keyword evidence="12 18" id="KW-0067">ATP-binding</keyword>
<dbReference type="Pfam" id="PF13855">
    <property type="entry name" value="LRR_8"/>
    <property type="match status" value="1"/>
</dbReference>
<feature type="binding site" evidence="18">
    <location>
        <position position="596"/>
    </location>
    <ligand>
        <name>ATP</name>
        <dbReference type="ChEBI" id="CHEBI:30616"/>
    </ligand>
</feature>
<evidence type="ECO:0000256" key="16">
    <source>
        <dbReference type="ARBA" id="ARBA00047899"/>
    </source>
</evidence>
<dbReference type="InterPro" id="IPR017441">
    <property type="entry name" value="Protein_kinase_ATP_BS"/>
</dbReference>
<keyword evidence="6" id="KW-0808">Transferase</keyword>
<reference evidence="22" key="1">
    <citation type="submission" date="2022-06" db="EMBL/GenBank/DDBJ databases">
        <title>Uncovering the hologenomic basis of an extraordinary plant invasion.</title>
        <authorList>
            <person name="Bieker V.C."/>
            <person name="Martin M.D."/>
            <person name="Gilbert T."/>
            <person name="Hodgins K."/>
            <person name="Battlay P."/>
            <person name="Petersen B."/>
            <person name="Wilson J."/>
        </authorList>
    </citation>
    <scope>NUCLEOTIDE SEQUENCE</scope>
    <source>
        <strain evidence="22">AA19_3_7</strain>
        <tissue evidence="22">Leaf</tissue>
    </source>
</reference>
<dbReference type="FunFam" id="3.30.200.20:FF:000394">
    <property type="entry name" value="Leucine-rich repeat receptor-like protein kinase"/>
    <property type="match status" value="1"/>
</dbReference>
<dbReference type="FunFam" id="1.10.510.10:FF:000146">
    <property type="entry name" value="LRR receptor-like serine/threonine-protein kinase IOS1"/>
    <property type="match status" value="1"/>
</dbReference>
<dbReference type="InterPro" id="IPR011009">
    <property type="entry name" value="Kinase-like_dom_sf"/>
</dbReference>
<keyword evidence="23" id="KW-1185">Reference proteome</keyword>
<dbReference type="Pfam" id="PF12819">
    <property type="entry name" value="Malectin_like"/>
    <property type="match status" value="1"/>
</dbReference>
<dbReference type="PROSITE" id="PS00108">
    <property type="entry name" value="PROTEIN_KINASE_ST"/>
    <property type="match status" value="1"/>
</dbReference>
<evidence type="ECO:0000256" key="15">
    <source>
        <dbReference type="ARBA" id="ARBA00023170"/>
    </source>
</evidence>
<dbReference type="EC" id="2.7.11.1" evidence="2"/>
<gene>
    <name evidence="22" type="ORF">M8C21_010935</name>
</gene>
<keyword evidence="7 19" id="KW-0812">Transmembrane</keyword>
<keyword evidence="14 19" id="KW-0472">Membrane</keyword>
<dbReference type="PROSITE" id="PS50011">
    <property type="entry name" value="PROTEIN_KINASE_DOM"/>
    <property type="match status" value="1"/>
</dbReference>
<comment type="catalytic activity">
    <reaction evidence="16">
        <text>L-threonyl-[protein] + ATP = O-phospho-L-threonyl-[protein] + ADP + H(+)</text>
        <dbReference type="Rhea" id="RHEA:46608"/>
        <dbReference type="Rhea" id="RHEA-COMP:11060"/>
        <dbReference type="Rhea" id="RHEA-COMP:11605"/>
        <dbReference type="ChEBI" id="CHEBI:15378"/>
        <dbReference type="ChEBI" id="CHEBI:30013"/>
        <dbReference type="ChEBI" id="CHEBI:30616"/>
        <dbReference type="ChEBI" id="CHEBI:61977"/>
        <dbReference type="ChEBI" id="CHEBI:456216"/>
        <dbReference type="EC" id="2.7.11.1"/>
    </reaction>
</comment>
<evidence type="ECO:0000256" key="1">
    <source>
        <dbReference type="ARBA" id="ARBA00004167"/>
    </source>
</evidence>
<dbReference type="InterPro" id="IPR008271">
    <property type="entry name" value="Ser/Thr_kinase_AS"/>
</dbReference>
<dbReference type="EMBL" id="JAMZMK010011838">
    <property type="protein sequence ID" value="KAI7725867.1"/>
    <property type="molecule type" value="Genomic_DNA"/>
</dbReference>
<dbReference type="GO" id="GO:0016020">
    <property type="term" value="C:membrane"/>
    <property type="evidence" value="ECO:0007669"/>
    <property type="project" value="UniProtKB-SubCell"/>
</dbReference>
<keyword evidence="4" id="KW-0597">Phosphoprotein</keyword>
<evidence type="ECO:0000256" key="11">
    <source>
        <dbReference type="ARBA" id="ARBA00022777"/>
    </source>
</evidence>
<evidence type="ECO:0000256" key="9">
    <source>
        <dbReference type="ARBA" id="ARBA00022737"/>
    </source>
</evidence>
<keyword evidence="3" id="KW-0723">Serine/threonine-protein kinase</keyword>
<sequence>MVVVFFHLFLFCVTAGFIHVHAQIQTDCGSQENFNYVDLDTGISYTSDGSFVNTGINRNISSEYAYPNNLYLPQPLSDLRTFPQGDKNCYTLRPNGGKSSLNLIRATFMYGNYDGQNKLPEFDLYLGVNLWLSVKFKNSSDVVTTEIISVALEDTFSVCLVNVGLGIPFISGLELRPLDGSIYKTDPENFVPLVLFQRLDIGYTNGSGRYTSDAYDRIWSPYNSPSWDSLHTSRDIDTSGDGYRAPNEVMQTGSTPKNGTESLEFSWNVSDPKAQFYIYLYFADLIVLDRNQTREFNVSWNEIQLFGNVRPRAYYASTFYNLRPLVGNEHKISIKRSRSANIPPILNAIEIYRVQESSELATFSRDVDAVQNIRTTYKINRNWVGDPCGPKNYSWDGILCNYTDSNPPRIVFLNLSASDLTGQIAASIANLSSLETLDLSNNSLTGPIPDFLDKLSLLKLLDLRGNQLSGNIPKSLLERSRTGLLKLSVDSQNLCDSGSCKNKKKKKKILVPIIASLLSFLVVLLLLIIFWRIKRKQKASKESPNEEGRTIESNNKQFTYAEVANMTNNFQTPIGKGGFGTVYLGTLKNGKQVAVKLLSASSSQGYNEFQNEAELLMRVHHRNLASFVGYSHDNNRMALVYEYMANGNLKSYISDRNIHPLSWEMRLKIAIDAAQGLEYLHHGCRPAIIHRDVKSANILLGENLDAKIADFGLSKGLPDDQTTHILTDVTGTTGYLDPEYRRSHNLNEKSDVYSFGIVLLELITGQPAIIKSMDHIHIMQYVGHYLKKGEVTSVIDEQMGGDFNLESVWKAIEISVACTRAMSTERVTMSEVLTGLKACLEMEMTRGPRDRANHVVEKML</sequence>
<feature type="domain" description="Protein kinase" evidence="21">
    <location>
        <begin position="568"/>
        <end position="860"/>
    </location>
</feature>
<dbReference type="SUPFAM" id="SSF52058">
    <property type="entry name" value="L domain-like"/>
    <property type="match status" value="1"/>
</dbReference>
<evidence type="ECO:0000256" key="13">
    <source>
        <dbReference type="ARBA" id="ARBA00022989"/>
    </source>
</evidence>
<dbReference type="SMART" id="SM00220">
    <property type="entry name" value="S_TKc"/>
    <property type="match status" value="1"/>
</dbReference>
<keyword evidence="13 19" id="KW-1133">Transmembrane helix</keyword>
<dbReference type="Proteomes" id="UP001206925">
    <property type="component" value="Unassembled WGS sequence"/>
</dbReference>
<dbReference type="InterPro" id="IPR001611">
    <property type="entry name" value="Leu-rich_rpt"/>
</dbReference>
<feature type="chain" id="PRO_5042102275" description="non-specific serine/threonine protein kinase" evidence="20">
    <location>
        <begin position="23"/>
        <end position="860"/>
    </location>
</feature>
<dbReference type="PROSITE" id="PS51450">
    <property type="entry name" value="LRR"/>
    <property type="match status" value="1"/>
</dbReference>
<dbReference type="GO" id="GO:0004674">
    <property type="term" value="F:protein serine/threonine kinase activity"/>
    <property type="evidence" value="ECO:0007669"/>
    <property type="project" value="UniProtKB-KW"/>
</dbReference>
<dbReference type="Gene3D" id="3.30.200.20">
    <property type="entry name" value="Phosphorylase Kinase, domain 1"/>
    <property type="match status" value="1"/>
</dbReference>
<name>A0AAD5BM08_AMBAR</name>
<evidence type="ECO:0000256" key="10">
    <source>
        <dbReference type="ARBA" id="ARBA00022741"/>
    </source>
</evidence>
<evidence type="ECO:0000256" key="18">
    <source>
        <dbReference type="PROSITE-ProRule" id="PRU10141"/>
    </source>
</evidence>
<evidence type="ECO:0000256" key="5">
    <source>
        <dbReference type="ARBA" id="ARBA00022614"/>
    </source>
</evidence>
<dbReference type="PANTHER" id="PTHR45631">
    <property type="entry name" value="OS07G0107800 PROTEIN-RELATED"/>
    <property type="match status" value="1"/>
</dbReference>
<keyword evidence="11" id="KW-0418">Kinase</keyword>
<dbReference type="InterPro" id="IPR024788">
    <property type="entry name" value="Malectin-like_Carb-bd_dom"/>
</dbReference>
<evidence type="ECO:0000256" key="2">
    <source>
        <dbReference type="ARBA" id="ARBA00012513"/>
    </source>
</evidence>
<dbReference type="SUPFAM" id="SSF56112">
    <property type="entry name" value="Protein kinase-like (PK-like)"/>
    <property type="match status" value="1"/>
</dbReference>
<dbReference type="InterPro" id="IPR001245">
    <property type="entry name" value="Ser-Thr/Tyr_kinase_cat_dom"/>
</dbReference>
<dbReference type="FunFam" id="3.80.10.10:FF:000129">
    <property type="entry name" value="Leucine-rich repeat receptor-like kinase"/>
    <property type="match status" value="1"/>
</dbReference>
<dbReference type="PANTHER" id="PTHR45631:SF143">
    <property type="entry name" value="LEUCINE-RICH REPEAT PROTEIN KINASE"/>
    <property type="match status" value="1"/>
</dbReference>
<evidence type="ECO:0000256" key="17">
    <source>
        <dbReference type="ARBA" id="ARBA00048679"/>
    </source>
</evidence>
<accession>A0AAD5BM08</accession>
<keyword evidence="10 18" id="KW-0547">Nucleotide-binding</keyword>
<dbReference type="CDD" id="cd14066">
    <property type="entry name" value="STKc_IRAK"/>
    <property type="match status" value="1"/>
</dbReference>
<dbReference type="InterPro" id="IPR032675">
    <property type="entry name" value="LRR_dom_sf"/>
</dbReference>
<evidence type="ECO:0000256" key="12">
    <source>
        <dbReference type="ARBA" id="ARBA00022840"/>
    </source>
</evidence>
<dbReference type="Pfam" id="PF07714">
    <property type="entry name" value="PK_Tyr_Ser-Thr"/>
    <property type="match status" value="1"/>
</dbReference>
<proteinExistence type="predicted"/>
<dbReference type="AlphaFoldDB" id="A0AAD5BM08"/>
<keyword evidence="9" id="KW-0677">Repeat</keyword>
<evidence type="ECO:0000256" key="8">
    <source>
        <dbReference type="ARBA" id="ARBA00022729"/>
    </source>
</evidence>
<evidence type="ECO:0000256" key="19">
    <source>
        <dbReference type="SAM" id="Phobius"/>
    </source>
</evidence>
<keyword evidence="15" id="KW-0675">Receptor</keyword>
<evidence type="ECO:0000256" key="4">
    <source>
        <dbReference type="ARBA" id="ARBA00022553"/>
    </source>
</evidence>
<evidence type="ECO:0000256" key="3">
    <source>
        <dbReference type="ARBA" id="ARBA00022527"/>
    </source>
</evidence>
<evidence type="ECO:0000256" key="14">
    <source>
        <dbReference type="ARBA" id="ARBA00023136"/>
    </source>
</evidence>
<dbReference type="PROSITE" id="PS00107">
    <property type="entry name" value="PROTEIN_KINASE_ATP"/>
    <property type="match status" value="1"/>
</dbReference>
<organism evidence="22 23">
    <name type="scientific">Ambrosia artemisiifolia</name>
    <name type="common">Common ragweed</name>
    <dbReference type="NCBI Taxonomy" id="4212"/>
    <lineage>
        <taxon>Eukaryota</taxon>
        <taxon>Viridiplantae</taxon>
        <taxon>Streptophyta</taxon>
        <taxon>Embryophyta</taxon>
        <taxon>Tracheophyta</taxon>
        <taxon>Spermatophyta</taxon>
        <taxon>Magnoliopsida</taxon>
        <taxon>eudicotyledons</taxon>
        <taxon>Gunneridae</taxon>
        <taxon>Pentapetalae</taxon>
        <taxon>asterids</taxon>
        <taxon>campanulids</taxon>
        <taxon>Asterales</taxon>
        <taxon>Asteraceae</taxon>
        <taxon>Asteroideae</taxon>
        <taxon>Heliantheae alliance</taxon>
        <taxon>Heliantheae</taxon>
        <taxon>Ambrosia</taxon>
    </lineage>
</organism>
<evidence type="ECO:0000256" key="7">
    <source>
        <dbReference type="ARBA" id="ARBA00022692"/>
    </source>
</evidence>
<comment type="catalytic activity">
    <reaction evidence="17">
        <text>L-seryl-[protein] + ATP = O-phospho-L-seryl-[protein] + ADP + H(+)</text>
        <dbReference type="Rhea" id="RHEA:17989"/>
        <dbReference type="Rhea" id="RHEA-COMP:9863"/>
        <dbReference type="Rhea" id="RHEA-COMP:11604"/>
        <dbReference type="ChEBI" id="CHEBI:15378"/>
        <dbReference type="ChEBI" id="CHEBI:29999"/>
        <dbReference type="ChEBI" id="CHEBI:30616"/>
        <dbReference type="ChEBI" id="CHEBI:83421"/>
        <dbReference type="ChEBI" id="CHEBI:456216"/>
        <dbReference type="EC" id="2.7.11.1"/>
    </reaction>
</comment>
<evidence type="ECO:0000256" key="20">
    <source>
        <dbReference type="SAM" id="SignalP"/>
    </source>
</evidence>
<feature type="transmembrane region" description="Helical" evidence="19">
    <location>
        <begin position="509"/>
        <end position="531"/>
    </location>
</feature>
<keyword evidence="8 20" id="KW-0732">Signal</keyword>
<dbReference type="GO" id="GO:0005524">
    <property type="term" value="F:ATP binding"/>
    <property type="evidence" value="ECO:0007669"/>
    <property type="project" value="UniProtKB-UniRule"/>
</dbReference>
<evidence type="ECO:0000259" key="21">
    <source>
        <dbReference type="PROSITE" id="PS50011"/>
    </source>
</evidence>
<evidence type="ECO:0000313" key="22">
    <source>
        <dbReference type="EMBL" id="KAI7725867.1"/>
    </source>
</evidence>
<dbReference type="InterPro" id="IPR000719">
    <property type="entry name" value="Prot_kinase_dom"/>
</dbReference>
<dbReference type="Gene3D" id="3.80.10.10">
    <property type="entry name" value="Ribonuclease Inhibitor"/>
    <property type="match status" value="1"/>
</dbReference>
<comment type="caution">
    <text evidence="22">The sequence shown here is derived from an EMBL/GenBank/DDBJ whole genome shotgun (WGS) entry which is preliminary data.</text>
</comment>
<protein>
    <recommendedName>
        <fullName evidence="2">non-specific serine/threonine protein kinase</fullName>
        <ecNumber evidence="2">2.7.11.1</ecNumber>
    </recommendedName>
</protein>